<evidence type="ECO:0000256" key="1">
    <source>
        <dbReference type="ARBA" id="ARBA00007587"/>
    </source>
</evidence>
<organism evidence="8">
    <name type="scientific">viral metagenome</name>
    <dbReference type="NCBI Taxonomy" id="1070528"/>
    <lineage>
        <taxon>unclassified sequences</taxon>
        <taxon>metagenomes</taxon>
        <taxon>organismal metagenomes</taxon>
    </lineage>
</organism>
<evidence type="ECO:0000256" key="5">
    <source>
        <dbReference type="ARBA" id="ARBA00022741"/>
    </source>
</evidence>
<keyword evidence="3" id="KW-0237">DNA synthesis</keyword>
<accession>A0A6C0LZT6</accession>
<dbReference type="PIRSF" id="PIRSF035805">
    <property type="entry name" value="TK_cell"/>
    <property type="match status" value="1"/>
</dbReference>
<evidence type="ECO:0000256" key="3">
    <source>
        <dbReference type="ARBA" id="ARBA00022634"/>
    </source>
</evidence>
<dbReference type="InterPro" id="IPR020633">
    <property type="entry name" value="Thymidine_kinase_CS"/>
</dbReference>
<evidence type="ECO:0000313" key="8">
    <source>
        <dbReference type="EMBL" id="QHU35558.1"/>
    </source>
</evidence>
<keyword evidence="7" id="KW-0067">ATP-binding</keyword>
<dbReference type="GO" id="GO:0046104">
    <property type="term" value="P:thymidine metabolic process"/>
    <property type="evidence" value="ECO:0007669"/>
    <property type="project" value="TreeGrafter"/>
</dbReference>
<evidence type="ECO:0000256" key="6">
    <source>
        <dbReference type="ARBA" id="ARBA00022777"/>
    </source>
</evidence>
<evidence type="ECO:0000256" key="4">
    <source>
        <dbReference type="ARBA" id="ARBA00022679"/>
    </source>
</evidence>
<evidence type="ECO:0000256" key="2">
    <source>
        <dbReference type="ARBA" id="ARBA00012118"/>
    </source>
</evidence>
<dbReference type="SUPFAM" id="SSF57716">
    <property type="entry name" value="Glucocorticoid receptor-like (DNA-binding domain)"/>
    <property type="match status" value="1"/>
</dbReference>
<name>A0A6C0LZT6_9ZZZZ</name>
<keyword evidence="6" id="KW-0418">Kinase</keyword>
<dbReference type="PROSITE" id="PS00603">
    <property type="entry name" value="TK_CELLULAR_TYPE"/>
    <property type="match status" value="1"/>
</dbReference>
<comment type="similarity">
    <text evidence="1">Belongs to the thymidine kinase family.</text>
</comment>
<dbReference type="EC" id="2.7.1.21" evidence="2"/>
<protein>
    <recommendedName>
        <fullName evidence="2">thymidine kinase</fullName>
        <ecNumber evidence="2">2.7.1.21</ecNumber>
    </recommendedName>
</protein>
<reference evidence="8" key="1">
    <citation type="journal article" date="2020" name="Nature">
        <title>Giant virus diversity and host interactions through global metagenomics.</title>
        <authorList>
            <person name="Schulz F."/>
            <person name="Roux S."/>
            <person name="Paez-Espino D."/>
            <person name="Jungbluth S."/>
            <person name="Walsh D.A."/>
            <person name="Denef V.J."/>
            <person name="McMahon K.D."/>
            <person name="Konstantinidis K.T."/>
            <person name="Eloe-Fadrosh E.A."/>
            <person name="Kyrpides N.C."/>
            <person name="Woyke T."/>
        </authorList>
    </citation>
    <scope>NUCLEOTIDE SEQUENCE</scope>
    <source>
        <strain evidence="8">GVMAG-S-1029409-49</strain>
    </source>
</reference>
<proteinExistence type="inferred from homology"/>
<dbReference type="GO" id="GO:0071897">
    <property type="term" value="P:DNA biosynthetic process"/>
    <property type="evidence" value="ECO:0007669"/>
    <property type="project" value="UniProtKB-KW"/>
</dbReference>
<dbReference type="Gene3D" id="3.30.60.20">
    <property type="match status" value="1"/>
</dbReference>
<keyword evidence="4" id="KW-0808">Transferase</keyword>
<dbReference type="EMBL" id="MN740609">
    <property type="protein sequence ID" value="QHU35558.1"/>
    <property type="molecule type" value="Genomic_DNA"/>
</dbReference>
<keyword evidence="5" id="KW-0547">Nucleotide-binding</keyword>
<dbReference type="Gene3D" id="3.40.50.300">
    <property type="entry name" value="P-loop containing nucleotide triphosphate hydrolases"/>
    <property type="match status" value="1"/>
</dbReference>
<sequence length="193" mass="21233">MNFVQGDIYLIVGPMFSGKSTELLRLLLLAKEAGRKCCYINHSLDTRESGTFSTHNPMTNRDLSAMGIVSFHTSSVTTVDVSEYDVVGIDEAQFFDHEIVPHVKYLSEDCGKIVILCGLNGTSSRTKFGHFIDLLPIASYVDWKFAVCKKCAPPHMSRAIFSHAILGGTSKIDIGGSDKYEALCRACFLKANV</sequence>
<dbReference type="InterPro" id="IPR001267">
    <property type="entry name" value="Thymidine_kinase"/>
</dbReference>
<dbReference type="SUPFAM" id="SSF52540">
    <property type="entry name" value="P-loop containing nucleoside triphosphate hydrolases"/>
    <property type="match status" value="1"/>
</dbReference>
<dbReference type="Pfam" id="PF00265">
    <property type="entry name" value="TK"/>
    <property type="match status" value="1"/>
</dbReference>
<dbReference type="GO" id="GO:0005524">
    <property type="term" value="F:ATP binding"/>
    <property type="evidence" value="ECO:0007669"/>
    <property type="project" value="UniProtKB-KW"/>
</dbReference>
<dbReference type="PANTHER" id="PTHR11441">
    <property type="entry name" value="THYMIDINE KINASE"/>
    <property type="match status" value="1"/>
</dbReference>
<dbReference type="AlphaFoldDB" id="A0A6C0LZT6"/>
<dbReference type="PANTHER" id="PTHR11441:SF0">
    <property type="entry name" value="THYMIDINE KINASE, CYTOSOLIC"/>
    <property type="match status" value="1"/>
</dbReference>
<dbReference type="InterPro" id="IPR027417">
    <property type="entry name" value="P-loop_NTPase"/>
</dbReference>
<dbReference type="GO" id="GO:0004797">
    <property type="term" value="F:thymidine kinase activity"/>
    <property type="evidence" value="ECO:0007669"/>
    <property type="project" value="UniProtKB-EC"/>
</dbReference>
<evidence type="ECO:0000256" key="7">
    <source>
        <dbReference type="ARBA" id="ARBA00022840"/>
    </source>
</evidence>